<dbReference type="RefSeq" id="WP_047234958.1">
    <property type="nucleotide sequence ID" value="NZ_CP110648.1"/>
</dbReference>
<feature type="domain" description="TnsA endonuclease N-terminal" evidence="2">
    <location>
        <begin position="73"/>
        <end position="165"/>
    </location>
</feature>
<dbReference type="AlphaFoldDB" id="A0A1B2LQP9"/>
<dbReference type="SUPFAM" id="SSF46785">
    <property type="entry name" value="Winged helix' DNA-binding domain"/>
    <property type="match status" value="1"/>
</dbReference>
<dbReference type="InterPro" id="IPR011335">
    <property type="entry name" value="Restrct_endonuc-II-like"/>
</dbReference>
<dbReference type="EMBL" id="KX231277">
    <property type="protein sequence ID" value="AOA33915.1"/>
    <property type="molecule type" value="Genomic_DNA"/>
</dbReference>
<dbReference type="InterPro" id="IPR011856">
    <property type="entry name" value="tRNA_endonuc-like_dom_sf"/>
</dbReference>
<evidence type="ECO:0000259" key="2">
    <source>
        <dbReference type="Pfam" id="PF08722"/>
    </source>
</evidence>
<dbReference type="CDD" id="cd22362">
    <property type="entry name" value="TnsA_endonuclease-like"/>
    <property type="match status" value="1"/>
</dbReference>
<evidence type="ECO:0000259" key="1">
    <source>
        <dbReference type="Pfam" id="PF08721"/>
    </source>
</evidence>
<reference evidence="3" key="1">
    <citation type="journal article" date="2016" name="FEMS Microbiol. Lett.">
        <title>Aeromonas salmonicida subsp. salmonicida strains isolated from Chinese freshwater fish contain a novel genomic island and possible regional-specific mobile genetic elements profiles.</title>
        <authorList>
            <person name="Long M."/>
            <person name="Nielsen T.K."/>
            <person name="Leisner J.J."/>
            <person name="Hansen L.H."/>
            <person name="Shen Z.X."/>
            <person name="Zhang Q.Q."/>
            <person name="Li A."/>
        </authorList>
    </citation>
    <scope>NUCLEOTIDE SEQUENCE</scope>
    <source>
        <strain evidence="3">BG</strain>
    </source>
</reference>
<dbReference type="Gene3D" id="1.10.10.10">
    <property type="entry name" value="Winged helix-like DNA-binding domain superfamily/Winged helix DNA-binding domain"/>
    <property type="match status" value="1"/>
</dbReference>
<name>A0A1B2LQP9_AERSA</name>
<dbReference type="InterPro" id="IPR014833">
    <property type="entry name" value="TnsA_N"/>
</dbReference>
<organism evidence="3">
    <name type="scientific">Aeromonas salmonicida</name>
    <dbReference type="NCBI Taxonomy" id="645"/>
    <lineage>
        <taxon>Bacteria</taxon>
        <taxon>Pseudomonadati</taxon>
        <taxon>Pseudomonadota</taxon>
        <taxon>Gammaproteobacteria</taxon>
        <taxon>Aeromonadales</taxon>
        <taxon>Aeromonadaceae</taxon>
        <taxon>Aeromonas</taxon>
    </lineage>
</organism>
<dbReference type="InterPro" id="IPR036390">
    <property type="entry name" value="WH_DNA-bd_sf"/>
</dbReference>
<dbReference type="InterPro" id="IPR014832">
    <property type="entry name" value="TnsA_C"/>
</dbReference>
<proteinExistence type="predicted"/>
<evidence type="ECO:0000313" key="3">
    <source>
        <dbReference type="EMBL" id="AOA33915.1"/>
    </source>
</evidence>
<accession>A0A1B2LQP9</accession>
<dbReference type="Pfam" id="PF08722">
    <property type="entry name" value="Tn7_TnsA-like_N"/>
    <property type="match status" value="1"/>
</dbReference>
<feature type="domain" description="TnsA endonuclease C-terminal" evidence="1">
    <location>
        <begin position="167"/>
        <end position="246"/>
    </location>
</feature>
<dbReference type="SUPFAM" id="SSF52980">
    <property type="entry name" value="Restriction endonuclease-like"/>
    <property type="match status" value="1"/>
</dbReference>
<dbReference type="GO" id="GO:0003676">
    <property type="term" value="F:nucleic acid binding"/>
    <property type="evidence" value="ECO:0007669"/>
    <property type="project" value="InterPro"/>
</dbReference>
<protein>
    <submittedName>
        <fullName evidence="3">Transposon Tn7 transposition protein tnsA</fullName>
    </submittedName>
</protein>
<dbReference type="InterPro" id="IPR036388">
    <property type="entry name" value="WH-like_DNA-bd_sf"/>
</dbReference>
<sequence length="275" mass="32050">MAKSQQSLSELQIVRRIKDGRGQGFGKQYRPWLYVQDVPSEGRSHRIYSHKTGRVHHLLSDLELAAFLVFEWSPDIADIREQFPLRREDTRAIAAEHRLRHPSVRGVDQVMSSDFLVDTDNGLHRQFAVQVKPMEALSDVKIIEKLELERRYWQLKQVPWFLITEHEIDPVIRQNVEWLYPTKTEGLVEPGLLAQLPLLYRTFSKAPETKVIDICKRIDTAYDLELGHTLRDVRTLIANGFLKFNIHKVFRTITAAELIFCQFNDMEALLHVANQ</sequence>
<dbReference type="Gene3D" id="3.40.1350.10">
    <property type="match status" value="1"/>
</dbReference>
<dbReference type="Pfam" id="PF08721">
    <property type="entry name" value="Tn7_Tnp_TnsA_C"/>
    <property type="match status" value="1"/>
</dbReference>